<dbReference type="InterPro" id="IPR001387">
    <property type="entry name" value="Cro/C1-type_HTH"/>
</dbReference>
<dbReference type="PROSITE" id="PS50943">
    <property type="entry name" value="HTH_CROC1"/>
    <property type="match status" value="1"/>
</dbReference>
<evidence type="ECO:0000313" key="6">
    <source>
        <dbReference type="Proteomes" id="UP000269001"/>
    </source>
</evidence>
<dbReference type="Gene3D" id="2.10.109.10">
    <property type="entry name" value="Umud Fragment, subunit A"/>
    <property type="match status" value="1"/>
</dbReference>
<dbReference type="EMBL" id="RAXU01000010">
    <property type="protein sequence ID" value="RKG33420.1"/>
    <property type="molecule type" value="Genomic_DNA"/>
</dbReference>
<keyword evidence="3" id="KW-0804">Transcription</keyword>
<comment type="caution">
    <text evidence="5">The sequence shown here is derived from an EMBL/GenBank/DDBJ whole genome shotgun (WGS) entry which is preliminary data.</text>
</comment>
<feature type="domain" description="HTH cro/C1-type" evidence="4">
    <location>
        <begin position="30"/>
        <end position="74"/>
    </location>
</feature>
<keyword evidence="6" id="KW-1185">Reference proteome</keyword>
<dbReference type="Proteomes" id="UP000269001">
    <property type="component" value="Unassembled WGS sequence"/>
</dbReference>
<dbReference type="InterPro" id="IPR036286">
    <property type="entry name" value="LexA/Signal_pep-like_sf"/>
</dbReference>
<evidence type="ECO:0000313" key="5">
    <source>
        <dbReference type="EMBL" id="RKG33420.1"/>
    </source>
</evidence>
<accession>A0A3A8ERQ7</accession>
<dbReference type="SUPFAM" id="SSF51306">
    <property type="entry name" value="LexA/Signal peptidase"/>
    <property type="match status" value="1"/>
</dbReference>
<dbReference type="PANTHER" id="PTHR40661:SF3">
    <property type="entry name" value="FELS-1 PROPHAGE TRANSCRIPTIONAL REGULATOR"/>
    <property type="match status" value="1"/>
</dbReference>
<evidence type="ECO:0000256" key="3">
    <source>
        <dbReference type="ARBA" id="ARBA00023163"/>
    </source>
</evidence>
<dbReference type="CDD" id="cd06529">
    <property type="entry name" value="S24_LexA-like"/>
    <property type="match status" value="1"/>
</dbReference>
<sequence length="261" mass="29218">MIAMDVKEIRRKNFVFMVDKLKADSIYKNQEEMAKAMGLTNGSYISQLKSGTRNIDDAKARDLEVFFKLERNSFDLPMGEPVIGQGHMADGILRPNPDHMSMYVENDDYVYVNTSDFVLVPQFDVKGACGLGYTNSDELIKGGLVFKEAWLRSKGISPKFGCSAIMGGDGDSMLPTIDSSNIILANLAINTFDQIQSGKIYAFVSNNELRIKRLFKNLKDGGLRIVSDNPNKEIYPDEFLSKEEIDNIKIVAHLPWRGGDL</sequence>
<keyword evidence="1" id="KW-0805">Transcription regulation</keyword>
<evidence type="ECO:0000259" key="4">
    <source>
        <dbReference type="PROSITE" id="PS50943"/>
    </source>
</evidence>
<dbReference type="Pfam" id="PF00717">
    <property type="entry name" value="Peptidase_S24"/>
    <property type="match status" value="1"/>
</dbReference>
<dbReference type="GO" id="GO:0003677">
    <property type="term" value="F:DNA binding"/>
    <property type="evidence" value="ECO:0007669"/>
    <property type="project" value="UniProtKB-KW"/>
</dbReference>
<organism evidence="5 6">
    <name type="scientific">Acinetobacter guerrae</name>
    <dbReference type="NCBI Taxonomy" id="1843371"/>
    <lineage>
        <taxon>Bacteria</taxon>
        <taxon>Pseudomonadati</taxon>
        <taxon>Pseudomonadota</taxon>
        <taxon>Gammaproteobacteria</taxon>
        <taxon>Moraxellales</taxon>
        <taxon>Moraxellaceae</taxon>
        <taxon>Acinetobacter</taxon>
    </lineage>
</organism>
<reference evidence="5 6" key="1">
    <citation type="submission" date="2018-09" db="EMBL/GenBank/DDBJ databases">
        <title>The draft genome of Acinetobacter spp. strains.</title>
        <authorList>
            <person name="Qin J."/>
            <person name="Feng Y."/>
            <person name="Zong Z."/>
        </authorList>
    </citation>
    <scope>NUCLEOTIDE SEQUENCE [LARGE SCALE GENOMIC DNA]</scope>
    <source>
        <strain evidence="5 6">WCHAc060096</strain>
    </source>
</reference>
<dbReference type="RefSeq" id="WP_120370284.1">
    <property type="nucleotide sequence ID" value="NZ_RAXU01000010.1"/>
</dbReference>
<dbReference type="InterPro" id="IPR015927">
    <property type="entry name" value="Peptidase_S24_S26A/B/C"/>
</dbReference>
<name>A0A3A8ERQ7_9GAMM</name>
<dbReference type="InterPro" id="IPR039418">
    <property type="entry name" value="LexA-like"/>
</dbReference>
<keyword evidence="2" id="KW-0238">DNA-binding</keyword>
<dbReference type="PANTHER" id="PTHR40661">
    <property type="match status" value="1"/>
</dbReference>
<evidence type="ECO:0000256" key="1">
    <source>
        <dbReference type="ARBA" id="ARBA00023015"/>
    </source>
</evidence>
<protein>
    <submittedName>
        <fullName evidence="5">LexA family transcriptional regulator</fullName>
    </submittedName>
</protein>
<gene>
    <name evidence="5" type="ORF">D7V21_09625</name>
</gene>
<proteinExistence type="predicted"/>
<evidence type="ECO:0000256" key="2">
    <source>
        <dbReference type="ARBA" id="ARBA00023125"/>
    </source>
</evidence>
<dbReference type="AlphaFoldDB" id="A0A3A8ERQ7"/>